<accession>A0A915CXX4</accession>
<keyword evidence="1" id="KW-0732">Signal</keyword>
<dbReference type="Proteomes" id="UP000887574">
    <property type="component" value="Unplaced"/>
</dbReference>
<dbReference type="PROSITE" id="PS51257">
    <property type="entry name" value="PROKAR_LIPOPROTEIN"/>
    <property type="match status" value="1"/>
</dbReference>
<dbReference type="WBParaSite" id="jg1375">
    <property type="protein sequence ID" value="jg1375"/>
    <property type="gene ID" value="jg1375"/>
</dbReference>
<keyword evidence="2" id="KW-1185">Reference proteome</keyword>
<feature type="signal peptide" evidence="1">
    <location>
        <begin position="1"/>
        <end position="23"/>
    </location>
</feature>
<protein>
    <submittedName>
        <fullName evidence="3">Uncharacterized protein</fullName>
    </submittedName>
</protein>
<name>A0A915CXX4_9BILA</name>
<dbReference type="AlphaFoldDB" id="A0A915CXX4"/>
<evidence type="ECO:0000313" key="2">
    <source>
        <dbReference type="Proteomes" id="UP000887574"/>
    </source>
</evidence>
<sequence length="124" mass="13685">MNEMRSVLVILLLCAMCITLCSTQSCGGIVNSCPEGYRCVKVPAQVFNPQGICVGIADMETMNDSVLDGLLSVLHPQCTVPLNEENQMIDDDLIEEDDENDNKADFHKFITLVGTLLQLHKERA</sequence>
<feature type="chain" id="PRO_5037678412" evidence="1">
    <location>
        <begin position="24"/>
        <end position="124"/>
    </location>
</feature>
<reference evidence="3" key="1">
    <citation type="submission" date="2022-11" db="UniProtKB">
        <authorList>
            <consortium name="WormBaseParasite"/>
        </authorList>
    </citation>
    <scope>IDENTIFICATION</scope>
</reference>
<proteinExistence type="predicted"/>
<organism evidence="2 3">
    <name type="scientific">Ditylenchus dipsaci</name>
    <dbReference type="NCBI Taxonomy" id="166011"/>
    <lineage>
        <taxon>Eukaryota</taxon>
        <taxon>Metazoa</taxon>
        <taxon>Ecdysozoa</taxon>
        <taxon>Nematoda</taxon>
        <taxon>Chromadorea</taxon>
        <taxon>Rhabditida</taxon>
        <taxon>Tylenchina</taxon>
        <taxon>Tylenchomorpha</taxon>
        <taxon>Sphaerularioidea</taxon>
        <taxon>Anguinidae</taxon>
        <taxon>Anguininae</taxon>
        <taxon>Ditylenchus</taxon>
    </lineage>
</organism>
<evidence type="ECO:0000256" key="1">
    <source>
        <dbReference type="SAM" id="SignalP"/>
    </source>
</evidence>
<evidence type="ECO:0000313" key="3">
    <source>
        <dbReference type="WBParaSite" id="jg1375"/>
    </source>
</evidence>